<feature type="binding site" evidence="4">
    <location>
        <position position="94"/>
    </location>
    <ligand>
        <name>NAD(+)</name>
        <dbReference type="ChEBI" id="CHEBI:57540"/>
    </ligand>
</feature>
<dbReference type="PIRSF" id="PIRSF000102">
    <property type="entry name" value="Lac_mal_DH"/>
    <property type="match status" value="1"/>
</dbReference>
<dbReference type="SUPFAM" id="SSF56327">
    <property type="entry name" value="LDH C-terminal domain-like"/>
    <property type="match status" value="1"/>
</dbReference>
<keyword evidence="2 4" id="KW-0520">NAD</keyword>
<dbReference type="RefSeq" id="WP_146429221.1">
    <property type="nucleotide sequence ID" value="NZ_SJPF01000001.1"/>
</dbReference>
<name>A0A5C5VLV8_9BACT</name>
<comment type="similarity">
    <text evidence="5">Belongs to the LDH/MDH superfamily.</text>
</comment>
<dbReference type="AlphaFoldDB" id="A0A5C5VLV8"/>
<evidence type="ECO:0000256" key="5">
    <source>
        <dbReference type="RuleBase" id="RU003369"/>
    </source>
</evidence>
<evidence type="ECO:0000256" key="4">
    <source>
        <dbReference type="PIRSR" id="PIRSR000102-3"/>
    </source>
</evidence>
<evidence type="ECO:0000313" key="9">
    <source>
        <dbReference type="Proteomes" id="UP000318878"/>
    </source>
</evidence>
<feature type="domain" description="Lactate/malate dehydrogenase N-terminal" evidence="6">
    <location>
        <begin position="1"/>
        <end position="141"/>
    </location>
</feature>
<dbReference type="InterPro" id="IPR022383">
    <property type="entry name" value="Lactate/malate_DH_C"/>
</dbReference>
<sequence length="308" mass="32975">MKVSLIGLGKVGSAVAHAIVLKGLADELVLVSRRTEIAKSEADDLNHAAGLEDHSVDVRAGGDEAAAGSDVILYCDASPSTNIDVDRYSAARGNLQRFSERMPLLAAASPNAICVMVTNPVDVMSWFALQVSGFPPERVFGVGTLLDTARLRRLLSERLSVHASDVRAYVIGEHGQDQVASFSSASLGGELMKPDEDLMSLARQAADSAGQIYRTRGYTNYGIAGATMMILDAIRNNRRRTAPVSLRINDYYGVKDVCLSLPAVIGRRGIERVLRPELNDAEQATFHRGADRIRAAIDALAPSLTAAS</sequence>
<dbReference type="Gene3D" id="3.40.50.720">
    <property type="entry name" value="NAD(P)-binding Rossmann-like Domain"/>
    <property type="match status" value="1"/>
</dbReference>
<proteinExistence type="inferred from homology"/>
<dbReference type="EMBL" id="SJPF01000001">
    <property type="protein sequence ID" value="TWT39017.1"/>
    <property type="molecule type" value="Genomic_DNA"/>
</dbReference>
<dbReference type="PRINTS" id="PR00086">
    <property type="entry name" value="LLDHDRGNASE"/>
</dbReference>
<dbReference type="PANTHER" id="PTHR43128:SF16">
    <property type="entry name" value="L-LACTATE DEHYDROGENASE"/>
    <property type="match status" value="1"/>
</dbReference>
<feature type="binding site" evidence="4">
    <location>
        <begin position="117"/>
        <end position="119"/>
    </location>
    <ligand>
        <name>NAD(+)</name>
        <dbReference type="ChEBI" id="CHEBI:57540"/>
    </ligand>
</feature>
<reference evidence="8 9" key="1">
    <citation type="submission" date="2019-02" db="EMBL/GenBank/DDBJ databases">
        <title>Deep-cultivation of Planctomycetes and their phenomic and genomic characterization uncovers novel biology.</title>
        <authorList>
            <person name="Wiegand S."/>
            <person name="Jogler M."/>
            <person name="Boedeker C."/>
            <person name="Pinto D."/>
            <person name="Vollmers J."/>
            <person name="Rivas-Marin E."/>
            <person name="Kohn T."/>
            <person name="Peeters S.H."/>
            <person name="Heuer A."/>
            <person name="Rast P."/>
            <person name="Oberbeckmann S."/>
            <person name="Bunk B."/>
            <person name="Jeske O."/>
            <person name="Meyerdierks A."/>
            <person name="Storesund J.E."/>
            <person name="Kallscheuer N."/>
            <person name="Luecker S."/>
            <person name="Lage O.M."/>
            <person name="Pohl T."/>
            <person name="Merkel B.J."/>
            <person name="Hornburger P."/>
            <person name="Mueller R.-W."/>
            <person name="Bruemmer F."/>
            <person name="Labrenz M."/>
            <person name="Spormann A.M."/>
            <person name="Op Den Camp H."/>
            <person name="Overmann J."/>
            <person name="Amann R."/>
            <person name="Jetten M.S.M."/>
            <person name="Mascher T."/>
            <person name="Medema M.H."/>
            <person name="Devos D.P."/>
            <person name="Kaster A.-K."/>
            <person name="Ovreas L."/>
            <person name="Rohde M."/>
            <person name="Galperin M.Y."/>
            <person name="Jogler C."/>
        </authorList>
    </citation>
    <scope>NUCLEOTIDE SEQUENCE [LARGE SCALE GENOMIC DNA]</scope>
    <source>
        <strain evidence="8 9">Enr8</strain>
    </source>
</reference>
<dbReference type="Pfam" id="PF02866">
    <property type="entry name" value="Ldh_1_C"/>
    <property type="match status" value="1"/>
</dbReference>
<dbReference type="InterPro" id="IPR001236">
    <property type="entry name" value="Lactate/malate_DH_N"/>
</dbReference>
<evidence type="ECO:0000256" key="3">
    <source>
        <dbReference type="PIRSR" id="PIRSR000102-1"/>
    </source>
</evidence>
<keyword evidence="9" id="KW-1185">Reference proteome</keyword>
<feature type="binding site" evidence="4">
    <location>
        <begin position="7"/>
        <end position="12"/>
    </location>
    <ligand>
        <name>NAD(+)</name>
        <dbReference type="ChEBI" id="CHEBI:57540"/>
    </ligand>
</feature>
<evidence type="ECO:0000256" key="2">
    <source>
        <dbReference type="ARBA" id="ARBA00023027"/>
    </source>
</evidence>
<accession>A0A5C5VLV8</accession>
<evidence type="ECO:0000313" key="8">
    <source>
        <dbReference type="EMBL" id="TWT39017.1"/>
    </source>
</evidence>
<dbReference type="InterPro" id="IPR036291">
    <property type="entry name" value="NAD(P)-bd_dom_sf"/>
</dbReference>
<dbReference type="Pfam" id="PF00056">
    <property type="entry name" value="Ldh_1_N"/>
    <property type="match status" value="1"/>
</dbReference>
<gene>
    <name evidence="8" type="primary">ldh_1</name>
    <name evidence="8" type="ORF">Enr8_07120</name>
</gene>
<dbReference type="SUPFAM" id="SSF51735">
    <property type="entry name" value="NAD(P)-binding Rossmann-fold domains"/>
    <property type="match status" value="1"/>
</dbReference>
<dbReference type="Gene3D" id="3.90.110.10">
    <property type="entry name" value="Lactate dehydrogenase/glycoside hydrolase, family 4, C-terminal"/>
    <property type="match status" value="1"/>
</dbReference>
<dbReference type="Proteomes" id="UP000318878">
    <property type="component" value="Unassembled WGS sequence"/>
</dbReference>
<comment type="caution">
    <text evidence="8">The sequence shown here is derived from an EMBL/GenBank/DDBJ whole genome shotgun (WGS) entry which is preliminary data.</text>
</comment>
<dbReference type="EC" id="1.1.1.27" evidence="8"/>
<dbReference type="PANTHER" id="PTHR43128">
    <property type="entry name" value="L-2-HYDROXYCARBOXYLATE DEHYDROGENASE (NAD(P)(+))"/>
    <property type="match status" value="1"/>
</dbReference>
<evidence type="ECO:0000259" key="7">
    <source>
        <dbReference type="Pfam" id="PF02866"/>
    </source>
</evidence>
<dbReference type="InterPro" id="IPR001557">
    <property type="entry name" value="L-lactate/malate_DH"/>
</dbReference>
<evidence type="ECO:0000256" key="1">
    <source>
        <dbReference type="ARBA" id="ARBA00023002"/>
    </source>
</evidence>
<protein>
    <submittedName>
        <fullName evidence="8">L-lactate dehydrogenase</fullName>
        <ecNumber evidence="8">1.1.1.27</ecNumber>
    </submittedName>
</protein>
<feature type="domain" description="Lactate/malate dehydrogenase C-terminal" evidence="7">
    <location>
        <begin position="144"/>
        <end position="298"/>
    </location>
</feature>
<evidence type="ECO:0000259" key="6">
    <source>
        <dbReference type="Pfam" id="PF00056"/>
    </source>
</evidence>
<organism evidence="8 9">
    <name type="scientific">Blastopirellula retiformator</name>
    <dbReference type="NCBI Taxonomy" id="2527970"/>
    <lineage>
        <taxon>Bacteria</taxon>
        <taxon>Pseudomonadati</taxon>
        <taxon>Planctomycetota</taxon>
        <taxon>Planctomycetia</taxon>
        <taxon>Pirellulales</taxon>
        <taxon>Pirellulaceae</taxon>
        <taxon>Blastopirellula</taxon>
    </lineage>
</organism>
<feature type="active site" description="Proton acceptor" evidence="3">
    <location>
        <position position="174"/>
    </location>
</feature>
<dbReference type="GO" id="GO:0004459">
    <property type="term" value="F:L-lactate dehydrogenase (NAD+) activity"/>
    <property type="evidence" value="ECO:0007669"/>
    <property type="project" value="UniProtKB-EC"/>
</dbReference>
<dbReference type="InterPro" id="IPR015955">
    <property type="entry name" value="Lactate_DH/Glyco_Ohase_4_C"/>
</dbReference>
<dbReference type="GO" id="GO:0006089">
    <property type="term" value="P:lactate metabolic process"/>
    <property type="evidence" value="ECO:0007669"/>
    <property type="project" value="TreeGrafter"/>
</dbReference>
<keyword evidence="1 5" id="KW-0560">Oxidoreductase</keyword>
<dbReference type="OrthoDB" id="9802969at2"/>